<organism evidence="1 2">
    <name type="scientific">Stylosanthes scabra</name>
    <dbReference type="NCBI Taxonomy" id="79078"/>
    <lineage>
        <taxon>Eukaryota</taxon>
        <taxon>Viridiplantae</taxon>
        <taxon>Streptophyta</taxon>
        <taxon>Embryophyta</taxon>
        <taxon>Tracheophyta</taxon>
        <taxon>Spermatophyta</taxon>
        <taxon>Magnoliopsida</taxon>
        <taxon>eudicotyledons</taxon>
        <taxon>Gunneridae</taxon>
        <taxon>Pentapetalae</taxon>
        <taxon>rosids</taxon>
        <taxon>fabids</taxon>
        <taxon>Fabales</taxon>
        <taxon>Fabaceae</taxon>
        <taxon>Papilionoideae</taxon>
        <taxon>50 kb inversion clade</taxon>
        <taxon>dalbergioids sensu lato</taxon>
        <taxon>Dalbergieae</taxon>
        <taxon>Pterocarpus clade</taxon>
        <taxon>Stylosanthes</taxon>
    </lineage>
</organism>
<evidence type="ECO:0000313" key="2">
    <source>
        <dbReference type="Proteomes" id="UP001341840"/>
    </source>
</evidence>
<comment type="caution">
    <text evidence="1">The sequence shown here is derived from an EMBL/GenBank/DDBJ whole genome shotgun (WGS) entry which is preliminary data.</text>
</comment>
<keyword evidence="2" id="KW-1185">Reference proteome</keyword>
<protein>
    <submittedName>
        <fullName evidence="1">Uncharacterized protein</fullName>
    </submittedName>
</protein>
<dbReference type="EMBL" id="JASCZI010182085">
    <property type="protein sequence ID" value="MED6186977.1"/>
    <property type="molecule type" value="Genomic_DNA"/>
</dbReference>
<reference evidence="1 2" key="1">
    <citation type="journal article" date="2023" name="Plants (Basel)">
        <title>Bridging the Gap: Combining Genomics and Transcriptomics Approaches to Understand Stylosanthes scabra, an Orphan Legume from the Brazilian Caatinga.</title>
        <authorList>
            <person name="Ferreira-Neto J.R.C."/>
            <person name="da Silva M.D."/>
            <person name="Binneck E."/>
            <person name="de Melo N.F."/>
            <person name="da Silva R.H."/>
            <person name="de Melo A.L.T.M."/>
            <person name="Pandolfi V."/>
            <person name="Bustamante F.O."/>
            <person name="Brasileiro-Vidal A.C."/>
            <person name="Benko-Iseppon A.M."/>
        </authorList>
    </citation>
    <scope>NUCLEOTIDE SEQUENCE [LARGE SCALE GENOMIC DNA]</scope>
    <source>
        <tissue evidence="1">Leaves</tissue>
    </source>
</reference>
<gene>
    <name evidence="1" type="ORF">PIB30_071991</name>
</gene>
<dbReference type="Proteomes" id="UP001341840">
    <property type="component" value="Unassembled WGS sequence"/>
</dbReference>
<name>A0ABU6WM77_9FABA</name>
<accession>A0ABU6WM77</accession>
<sequence>MKWMEVLDPTKLDANEKYDIEDLTTEKLQEFRNEIISEIISAKATNSLKKPYRGQWRRPSTNLQLHCKAHTFK</sequence>
<evidence type="ECO:0000313" key="1">
    <source>
        <dbReference type="EMBL" id="MED6186977.1"/>
    </source>
</evidence>
<proteinExistence type="predicted"/>